<keyword evidence="2" id="KW-1185">Reference proteome</keyword>
<accession>A0ABY6TAY3</accession>
<evidence type="ECO:0000313" key="2">
    <source>
        <dbReference type="Proteomes" id="UP000277577"/>
    </source>
</evidence>
<proteinExistence type="predicted"/>
<name>A0ABY6TAY3_9GAMM</name>
<dbReference type="EMBL" id="LR134173">
    <property type="protein sequence ID" value="VEB39268.1"/>
    <property type="molecule type" value="Genomic_DNA"/>
</dbReference>
<evidence type="ECO:0000313" key="1">
    <source>
        <dbReference type="EMBL" id="VEB39268.1"/>
    </source>
</evidence>
<protein>
    <submittedName>
        <fullName evidence="1">Uncharacterized protein</fullName>
    </submittedName>
</protein>
<organism evidence="1 2">
    <name type="scientific">Legionella cherrii</name>
    <dbReference type="NCBI Taxonomy" id="28084"/>
    <lineage>
        <taxon>Bacteria</taxon>
        <taxon>Pseudomonadati</taxon>
        <taxon>Pseudomonadota</taxon>
        <taxon>Gammaproteobacteria</taxon>
        <taxon>Legionellales</taxon>
        <taxon>Legionellaceae</taxon>
        <taxon>Legionella</taxon>
    </lineage>
</organism>
<dbReference type="Proteomes" id="UP000277577">
    <property type="component" value="Chromosome"/>
</dbReference>
<gene>
    <name evidence="1" type="ORF">NCTC11976_03159</name>
</gene>
<reference evidence="1 2" key="1">
    <citation type="submission" date="2018-12" db="EMBL/GenBank/DDBJ databases">
        <authorList>
            <consortium name="Pathogen Informatics"/>
        </authorList>
    </citation>
    <scope>NUCLEOTIDE SEQUENCE [LARGE SCALE GENOMIC DNA]</scope>
    <source>
        <strain evidence="1 2">NCTC11976</strain>
    </source>
</reference>
<sequence length="42" mass="4650">MNHHILYALGEKSNTVIPPATGDDGIPLCCTRLFGEHDMRLL</sequence>